<proteinExistence type="predicted"/>
<dbReference type="InterPro" id="IPR036894">
    <property type="entry name" value="YbaB-like_sf"/>
</dbReference>
<keyword evidence="2" id="KW-1185">Reference proteome</keyword>
<dbReference type="AlphaFoldDB" id="A0A2S6H0H9"/>
<gene>
    <name evidence="1" type="ORF">CLV40_101103</name>
</gene>
<name>A0A2S6H0H9_9PSEU</name>
<dbReference type="Pfam" id="PF02575">
    <property type="entry name" value="YbaB_DNA_bd"/>
    <property type="match status" value="1"/>
</dbReference>
<dbReference type="GO" id="GO:0003677">
    <property type="term" value="F:DNA binding"/>
    <property type="evidence" value="ECO:0007669"/>
    <property type="project" value="UniProtKB-KW"/>
</dbReference>
<accession>A0A2S6H0H9</accession>
<dbReference type="SUPFAM" id="SSF82607">
    <property type="entry name" value="YbaB-like"/>
    <property type="match status" value="1"/>
</dbReference>
<evidence type="ECO:0000313" key="2">
    <source>
        <dbReference type="Proteomes" id="UP000239203"/>
    </source>
</evidence>
<keyword evidence="1" id="KW-0238">DNA-binding</keyword>
<reference evidence="1 2" key="1">
    <citation type="submission" date="2018-02" db="EMBL/GenBank/DDBJ databases">
        <title>Genomic Encyclopedia of Archaeal and Bacterial Type Strains, Phase II (KMG-II): from individual species to whole genera.</title>
        <authorList>
            <person name="Goeker M."/>
        </authorList>
    </citation>
    <scope>NUCLEOTIDE SEQUENCE [LARGE SCALE GENOMIC DNA]</scope>
    <source>
        <strain evidence="1 2">YU 961-1</strain>
    </source>
</reference>
<organism evidence="1 2">
    <name type="scientific">Actinokineospora auranticolor</name>
    <dbReference type="NCBI Taxonomy" id="155976"/>
    <lineage>
        <taxon>Bacteria</taxon>
        <taxon>Bacillati</taxon>
        <taxon>Actinomycetota</taxon>
        <taxon>Actinomycetes</taxon>
        <taxon>Pseudonocardiales</taxon>
        <taxon>Pseudonocardiaceae</taxon>
        <taxon>Actinokineospora</taxon>
    </lineage>
</organism>
<dbReference type="Proteomes" id="UP000239203">
    <property type="component" value="Unassembled WGS sequence"/>
</dbReference>
<dbReference type="InterPro" id="IPR004401">
    <property type="entry name" value="YbaB/EbfC"/>
</dbReference>
<dbReference type="RefSeq" id="WP_104475817.1">
    <property type="nucleotide sequence ID" value="NZ_CP154825.1"/>
</dbReference>
<dbReference type="Gene3D" id="3.30.1310.10">
    <property type="entry name" value="Nucleoid-associated protein YbaB-like domain"/>
    <property type="match status" value="1"/>
</dbReference>
<evidence type="ECO:0000313" key="1">
    <source>
        <dbReference type="EMBL" id="PPK70917.1"/>
    </source>
</evidence>
<dbReference type="EMBL" id="PTIX01000001">
    <property type="protein sequence ID" value="PPK70917.1"/>
    <property type="molecule type" value="Genomic_DNA"/>
</dbReference>
<dbReference type="OrthoDB" id="5118533at2"/>
<comment type="caution">
    <text evidence="1">The sequence shown here is derived from an EMBL/GenBank/DDBJ whole genome shotgun (WGS) entry which is preliminary data.</text>
</comment>
<sequence>MSTPLHNELAAALVELREQQTRITEAVAKVAEASTTVAADDRMVEATVDGQGKLVGLKFHGRRWRDLAPGELAARLVDVVAKAQDQAAAATASVFAGVMPNGMSFTKDSADDLISELDAMFDTAVANGTPQGGPR</sequence>
<protein>
    <submittedName>
        <fullName evidence="1">YbaB/EbfC DNA-binding family protein</fullName>
    </submittedName>
</protein>